<dbReference type="EMBL" id="JAHZIK010000054">
    <property type="protein sequence ID" value="MBW7453254.1"/>
    <property type="molecule type" value="Genomic_DNA"/>
</dbReference>
<reference evidence="2 3" key="1">
    <citation type="submission" date="2021-07" db="EMBL/GenBank/DDBJ databases">
        <title>Paenibacillus radiodurans sp. nov., isolated from the southeastern edge of Tengger Desert.</title>
        <authorList>
            <person name="Zhang G."/>
        </authorList>
    </citation>
    <scope>NUCLEOTIDE SEQUENCE [LARGE SCALE GENOMIC DNA]</scope>
    <source>
        <strain evidence="2 3">CCM 7311</strain>
    </source>
</reference>
<proteinExistence type="predicted"/>
<gene>
    <name evidence="2" type="ORF">K0U00_04300</name>
</gene>
<feature type="signal peptide" evidence="1">
    <location>
        <begin position="1"/>
        <end position="37"/>
    </location>
</feature>
<evidence type="ECO:0000313" key="3">
    <source>
        <dbReference type="Proteomes" id="UP001519887"/>
    </source>
</evidence>
<keyword evidence="3" id="KW-1185">Reference proteome</keyword>
<evidence type="ECO:0000313" key="2">
    <source>
        <dbReference type="EMBL" id="MBW7453254.1"/>
    </source>
</evidence>
<organism evidence="2 3">
    <name type="scientific">Paenibacillus sepulcri</name>
    <dbReference type="NCBI Taxonomy" id="359917"/>
    <lineage>
        <taxon>Bacteria</taxon>
        <taxon>Bacillati</taxon>
        <taxon>Bacillota</taxon>
        <taxon>Bacilli</taxon>
        <taxon>Bacillales</taxon>
        <taxon>Paenibacillaceae</taxon>
        <taxon>Paenibacillus</taxon>
    </lineage>
</organism>
<protein>
    <recommendedName>
        <fullName evidence="4">CYTH domain-containing protein</fullName>
    </recommendedName>
</protein>
<evidence type="ECO:0008006" key="4">
    <source>
        <dbReference type="Google" id="ProtNLM"/>
    </source>
</evidence>
<accession>A0ABS7BX66</accession>
<evidence type="ECO:0000256" key="1">
    <source>
        <dbReference type="SAM" id="SignalP"/>
    </source>
</evidence>
<comment type="caution">
    <text evidence="2">The sequence shown here is derived from an EMBL/GenBank/DDBJ whole genome shotgun (WGS) entry which is preliminary data.</text>
</comment>
<sequence>MFAQGQFRLLKTAKSAILAAALLSTLTLSFNSHQASAAPSPAVPDYEVKLLLNPGAVLDSNHDLSSSVRSHFGMPSTKTKMSTEFLDSDDQDLNAEGWNVRVRKMEDFDDKEFELTYKKRYPITNGNIDAALAAAALDGFDADEDDYDAQVDWGYQKQTLSFSNKKSVDQDGYDGMDNLSKDDAIDIAIDEAPGKFEDWSSSNWGTDLLEDAHLYGPVDGKRWTGTWSGDDIDIEVYEILQADGSGYDYIAEASFKTDSRTDAASLKTQLQNELTQQGWFLAGDELKTQMILDRY</sequence>
<name>A0ABS7BX66_9BACL</name>
<dbReference type="RefSeq" id="WP_210044822.1">
    <property type="nucleotide sequence ID" value="NZ_JBHLVU010000029.1"/>
</dbReference>
<keyword evidence="1" id="KW-0732">Signal</keyword>
<feature type="chain" id="PRO_5046544713" description="CYTH domain-containing protein" evidence="1">
    <location>
        <begin position="38"/>
        <end position="295"/>
    </location>
</feature>
<dbReference type="Proteomes" id="UP001519887">
    <property type="component" value="Unassembled WGS sequence"/>
</dbReference>